<evidence type="ECO:0000256" key="2">
    <source>
        <dbReference type="SAM" id="Phobius"/>
    </source>
</evidence>
<feature type="transmembrane region" description="Helical" evidence="2">
    <location>
        <begin position="154"/>
        <end position="180"/>
    </location>
</feature>
<dbReference type="EMBL" id="JBJJXE010000008">
    <property type="protein sequence ID" value="MFL1732561.1"/>
    <property type="molecule type" value="Genomic_DNA"/>
</dbReference>
<feature type="transmembrane region" description="Helical" evidence="2">
    <location>
        <begin position="204"/>
        <end position="226"/>
    </location>
</feature>
<feature type="transmembrane region" description="Helical" evidence="2">
    <location>
        <begin position="38"/>
        <end position="58"/>
    </location>
</feature>
<evidence type="ECO:0000256" key="1">
    <source>
        <dbReference type="SAM" id="MobiDB-lite"/>
    </source>
</evidence>
<feature type="transmembrane region" description="Helical" evidence="2">
    <location>
        <begin position="281"/>
        <end position="308"/>
    </location>
</feature>
<dbReference type="Proteomes" id="UP001624684">
    <property type="component" value="Unassembled WGS sequence"/>
</dbReference>
<dbReference type="RefSeq" id="WP_407069145.1">
    <property type="nucleotide sequence ID" value="NZ_JBJJXE010000008.1"/>
</dbReference>
<reference evidence="3 4" key="1">
    <citation type="submission" date="2024-11" db="EMBL/GenBank/DDBJ databases">
        <title>First Report of Moraxella oculi in Brazil in an Infectious Bovine Keratoconjunctivitis Outbreak.</title>
        <authorList>
            <person name="Carvalho C.V."/>
            <person name="Domingues R."/>
            <person name="Coutinho C."/>
            <person name="Honorio N.T.B.S."/>
            <person name="Faza D.R.L.R."/>
            <person name="Carvalho W.A."/>
            <person name="Machado A.B.F."/>
            <person name="Martins M.F."/>
            <person name="Gaspar E.B."/>
        </authorList>
    </citation>
    <scope>NUCLEOTIDE SEQUENCE [LARGE SCALE GENOMIC DNA]</scope>
    <source>
        <strain evidence="3 4">2117LE</strain>
    </source>
</reference>
<comment type="caution">
    <text evidence="3">The sequence shown here is derived from an EMBL/GenBank/DDBJ whole genome shotgun (WGS) entry which is preliminary data.</text>
</comment>
<feature type="transmembrane region" description="Helical" evidence="2">
    <location>
        <begin position="238"/>
        <end position="261"/>
    </location>
</feature>
<dbReference type="InterPro" id="IPR010295">
    <property type="entry name" value="DUF898"/>
</dbReference>
<gene>
    <name evidence="3" type="ORF">ACJHVH_06075</name>
</gene>
<evidence type="ECO:0000313" key="4">
    <source>
        <dbReference type="Proteomes" id="UP001624684"/>
    </source>
</evidence>
<feature type="transmembrane region" description="Helical" evidence="2">
    <location>
        <begin position="88"/>
        <end position="104"/>
    </location>
</feature>
<name>A0ABW8UBX3_9GAMM</name>
<feature type="compositionally biased region" description="Low complexity" evidence="1">
    <location>
        <begin position="1"/>
        <end position="24"/>
    </location>
</feature>
<feature type="transmembrane region" description="Helical" evidence="2">
    <location>
        <begin position="110"/>
        <end position="127"/>
    </location>
</feature>
<accession>A0ABW8UBX3</accession>
<proteinExistence type="predicted"/>
<protein>
    <submittedName>
        <fullName evidence="3">YjgN family protein</fullName>
    </submittedName>
</protein>
<sequence length="356" mass="40606">MTEQISPLPTQTHSHTSPSTNPPTMHRFSFHGDGSSYFQIWIVNLLLTIITLGIYAPWAKVRRLRYFYGNTQIDGRGFDFTANPKRILMGRLIALGLYAAISIFDVFLPTVALTGLLFILIAMPWIIRSTMRFMARNSQYNNVHFGFGGGLGKLYLIAIGTFLMSVLSAGLLSPLGFWLFKRYQFDNTYFGRLKFGFHSTILDFYKALCLPMLLLALMVIGMFAIITGMFFDEIVDDMIIMVMAAFYVALLFIIPFIKGFLHQIVWGKLTLGDNQFKLVNFSILKFSFIHLTNQIVIVLSLGLLYPWAVVRMHRYKMQTLCFMAVDDFKRLTTPHADNVSPVGEEISDVFDLDVSW</sequence>
<keyword evidence="2" id="KW-1133">Transmembrane helix</keyword>
<keyword evidence="2" id="KW-0472">Membrane</keyword>
<dbReference type="Pfam" id="PF05987">
    <property type="entry name" value="DUF898"/>
    <property type="match status" value="1"/>
</dbReference>
<organism evidence="3 4">
    <name type="scientific">Moraxella oculi</name>
    <dbReference type="NCBI Taxonomy" id="2940516"/>
    <lineage>
        <taxon>Bacteria</taxon>
        <taxon>Pseudomonadati</taxon>
        <taxon>Pseudomonadota</taxon>
        <taxon>Gammaproteobacteria</taxon>
        <taxon>Moraxellales</taxon>
        <taxon>Moraxellaceae</taxon>
        <taxon>Moraxella</taxon>
    </lineage>
</organism>
<keyword evidence="2" id="KW-0812">Transmembrane</keyword>
<evidence type="ECO:0000313" key="3">
    <source>
        <dbReference type="EMBL" id="MFL1732561.1"/>
    </source>
</evidence>
<keyword evidence="4" id="KW-1185">Reference proteome</keyword>
<feature type="region of interest" description="Disordered" evidence="1">
    <location>
        <begin position="1"/>
        <end position="25"/>
    </location>
</feature>